<proteinExistence type="predicted"/>
<feature type="domain" description="Amidohydrolase-related" evidence="2">
    <location>
        <begin position="3"/>
        <end position="295"/>
    </location>
</feature>
<evidence type="ECO:0000313" key="3">
    <source>
        <dbReference type="EMBL" id="GGG01074.1"/>
    </source>
</evidence>
<dbReference type="InterPro" id="IPR032465">
    <property type="entry name" value="ACMSD"/>
</dbReference>
<name>A0A917CWT8_9BACL</name>
<evidence type="ECO:0000259" key="2">
    <source>
        <dbReference type="Pfam" id="PF04909"/>
    </source>
</evidence>
<organism evidence="3 4">
    <name type="scientific">Paenibacillus abyssi</name>
    <dbReference type="NCBI Taxonomy" id="1340531"/>
    <lineage>
        <taxon>Bacteria</taxon>
        <taxon>Bacillati</taxon>
        <taxon>Bacillota</taxon>
        <taxon>Bacilli</taxon>
        <taxon>Bacillales</taxon>
        <taxon>Paenibacillaceae</taxon>
        <taxon>Paenibacillus</taxon>
    </lineage>
</organism>
<dbReference type="EMBL" id="BMGR01000005">
    <property type="protein sequence ID" value="GGG01074.1"/>
    <property type="molecule type" value="Genomic_DNA"/>
</dbReference>
<dbReference type="GO" id="GO:0016831">
    <property type="term" value="F:carboxy-lyase activity"/>
    <property type="evidence" value="ECO:0007669"/>
    <property type="project" value="InterPro"/>
</dbReference>
<dbReference type="PANTHER" id="PTHR21240">
    <property type="entry name" value="2-AMINO-3-CARBOXYLMUCONATE-6-SEMIALDEHYDE DECARBOXYLASE"/>
    <property type="match status" value="1"/>
</dbReference>
<dbReference type="Proteomes" id="UP000644756">
    <property type="component" value="Unassembled WGS sequence"/>
</dbReference>
<dbReference type="InterPro" id="IPR032466">
    <property type="entry name" value="Metal_Hydrolase"/>
</dbReference>
<dbReference type="Pfam" id="PF04909">
    <property type="entry name" value="Amidohydro_2"/>
    <property type="match status" value="1"/>
</dbReference>
<dbReference type="InterPro" id="IPR006680">
    <property type="entry name" value="Amidohydro-rel"/>
</dbReference>
<dbReference type="RefSeq" id="WP_188530710.1">
    <property type="nucleotide sequence ID" value="NZ_BMGR01000005.1"/>
</dbReference>
<dbReference type="Gene3D" id="3.20.20.140">
    <property type="entry name" value="Metal-dependent hydrolases"/>
    <property type="match status" value="1"/>
</dbReference>
<sequence>MYDAHTHFIPPDVLNWLVENKQSVSAVFDKRDANKADFLSINGKWAFELKPSFVSEELFLREQAKAGVQHTLISPIPQLFLYEFQSEITRELVQVYNQALAAIASDKPGRLAALGTVSLNAPEQAAADLETGMDLGLKGAIIGPGHNGKLLSDAGFTPLWEAANRLKAVIFIHPLLNTDPRIQTRMMPNLVGVPWETTVAAADLLLSGLLDTYPNVKILLGHGGGFLPYQIGRLDKGYDMWNQVSSNLQAKPSEYLKRFWFDSVLWNAHALEYLVQVVGEDHIVPGSDYPFDLNELPTRILSGDGYRSLLELDR</sequence>
<comment type="caution">
    <text evidence="3">The sequence shown here is derived from an EMBL/GenBank/DDBJ whole genome shotgun (WGS) entry which is preliminary data.</text>
</comment>
<dbReference type="GO" id="GO:0005829">
    <property type="term" value="C:cytosol"/>
    <property type="evidence" value="ECO:0007669"/>
    <property type="project" value="TreeGrafter"/>
</dbReference>
<dbReference type="SUPFAM" id="SSF51556">
    <property type="entry name" value="Metallo-dependent hydrolases"/>
    <property type="match status" value="1"/>
</dbReference>
<gene>
    <name evidence="3" type="ORF">GCM10010916_17780</name>
</gene>
<evidence type="ECO:0000313" key="4">
    <source>
        <dbReference type="Proteomes" id="UP000644756"/>
    </source>
</evidence>
<keyword evidence="4" id="KW-1185">Reference proteome</keyword>
<evidence type="ECO:0000256" key="1">
    <source>
        <dbReference type="ARBA" id="ARBA00023239"/>
    </source>
</evidence>
<protein>
    <submittedName>
        <fullName evidence="3">Amidohydrolase</fullName>
    </submittedName>
</protein>
<accession>A0A917CWT8</accession>
<dbReference type="AlphaFoldDB" id="A0A917CWT8"/>
<reference evidence="3" key="1">
    <citation type="journal article" date="2014" name="Int. J. Syst. Evol. Microbiol.">
        <title>Complete genome sequence of Corynebacterium casei LMG S-19264T (=DSM 44701T), isolated from a smear-ripened cheese.</title>
        <authorList>
            <consortium name="US DOE Joint Genome Institute (JGI-PGF)"/>
            <person name="Walter F."/>
            <person name="Albersmeier A."/>
            <person name="Kalinowski J."/>
            <person name="Ruckert C."/>
        </authorList>
    </citation>
    <scope>NUCLEOTIDE SEQUENCE</scope>
    <source>
        <strain evidence="3">CGMCC 1.12987</strain>
    </source>
</reference>
<dbReference type="GO" id="GO:0019748">
    <property type="term" value="P:secondary metabolic process"/>
    <property type="evidence" value="ECO:0007669"/>
    <property type="project" value="TreeGrafter"/>
</dbReference>
<reference evidence="3" key="2">
    <citation type="submission" date="2020-09" db="EMBL/GenBank/DDBJ databases">
        <authorList>
            <person name="Sun Q."/>
            <person name="Zhou Y."/>
        </authorList>
    </citation>
    <scope>NUCLEOTIDE SEQUENCE</scope>
    <source>
        <strain evidence="3">CGMCC 1.12987</strain>
    </source>
</reference>
<dbReference type="GO" id="GO:0016787">
    <property type="term" value="F:hydrolase activity"/>
    <property type="evidence" value="ECO:0007669"/>
    <property type="project" value="InterPro"/>
</dbReference>
<dbReference type="PANTHER" id="PTHR21240:SF28">
    <property type="entry name" value="ISO-OROTATE DECARBOXYLASE (EUROFUNG)"/>
    <property type="match status" value="1"/>
</dbReference>
<keyword evidence="1" id="KW-0456">Lyase</keyword>